<dbReference type="GO" id="GO:0008033">
    <property type="term" value="P:tRNA processing"/>
    <property type="evidence" value="ECO:0007669"/>
    <property type="project" value="InterPro"/>
</dbReference>
<feature type="compositionally biased region" description="Basic residues" evidence="1">
    <location>
        <begin position="55"/>
        <end position="68"/>
    </location>
</feature>
<protein>
    <submittedName>
        <fullName evidence="2">Uncharacterized protein</fullName>
    </submittedName>
</protein>
<feature type="region of interest" description="Disordered" evidence="1">
    <location>
        <begin position="50"/>
        <end position="84"/>
    </location>
</feature>
<gene>
    <name evidence="2" type="ORF">M409DRAFT_17948</name>
</gene>
<dbReference type="GO" id="GO:0000172">
    <property type="term" value="C:ribonuclease MRP complex"/>
    <property type="evidence" value="ECO:0007669"/>
    <property type="project" value="TreeGrafter"/>
</dbReference>
<dbReference type="GO" id="GO:0005655">
    <property type="term" value="C:nucleolar ribonuclease P complex"/>
    <property type="evidence" value="ECO:0007669"/>
    <property type="project" value="TreeGrafter"/>
</dbReference>
<organism evidence="2 3">
    <name type="scientific">Zasmidium cellare ATCC 36951</name>
    <dbReference type="NCBI Taxonomy" id="1080233"/>
    <lineage>
        <taxon>Eukaryota</taxon>
        <taxon>Fungi</taxon>
        <taxon>Dikarya</taxon>
        <taxon>Ascomycota</taxon>
        <taxon>Pezizomycotina</taxon>
        <taxon>Dothideomycetes</taxon>
        <taxon>Dothideomycetidae</taxon>
        <taxon>Mycosphaerellales</taxon>
        <taxon>Mycosphaerellaceae</taxon>
        <taxon>Zasmidium</taxon>
    </lineage>
</organism>
<dbReference type="RefSeq" id="XP_033672600.1">
    <property type="nucleotide sequence ID" value="XM_033804285.1"/>
</dbReference>
<proteinExistence type="predicted"/>
<dbReference type="InterPro" id="IPR013241">
    <property type="entry name" value="RNase_P_Pop3"/>
</dbReference>
<accession>A0A6A6CX61</accession>
<dbReference type="GO" id="GO:0000171">
    <property type="term" value="F:ribonuclease MRP activity"/>
    <property type="evidence" value="ECO:0007669"/>
    <property type="project" value="TreeGrafter"/>
</dbReference>
<name>A0A6A6CX61_ZASCE</name>
<dbReference type="GO" id="GO:0034965">
    <property type="term" value="P:intronic box C/D snoRNA processing"/>
    <property type="evidence" value="ECO:0007669"/>
    <property type="project" value="TreeGrafter"/>
</dbReference>
<evidence type="ECO:0000256" key="1">
    <source>
        <dbReference type="SAM" id="MobiDB-lite"/>
    </source>
</evidence>
<dbReference type="GO" id="GO:0006364">
    <property type="term" value="P:rRNA processing"/>
    <property type="evidence" value="ECO:0007669"/>
    <property type="project" value="InterPro"/>
</dbReference>
<dbReference type="GO" id="GO:0005829">
    <property type="term" value="C:cytosol"/>
    <property type="evidence" value="ECO:0007669"/>
    <property type="project" value="TreeGrafter"/>
</dbReference>
<dbReference type="AlphaFoldDB" id="A0A6A6CX61"/>
<dbReference type="GO" id="GO:0004526">
    <property type="term" value="F:ribonuclease P activity"/>
    <property type="evidence" value="ECO:0007669"/>
    <property type="project" value="TreeGrafter"/>
</dbReference>
<feature type="compositionally biased region" description="Polar residues" evidence="1">
    <location>
        <begin position="17"/>
        <end position="30"/>
    </location>
</feature>
<evidence type="ECO:0000313" key="3">
    <source>
        <dbReference type="Proteomes" id="UP000799537"/>
    </source>
</evidence>
<dbReference type="GeneID" id="54557557"/>
<feature type="region of interest" description="Disordered" evidence="1">
    <location>
        <begin position="1"/>
        <end position="30"/>
    </location>
</feature>
<dbReference type="OrthoDB" id="20109at2759"/>
<dbReference type="PANTHER" id="PTHR28272">
    <property type="entry name" value="RIBONUCLEASES P/MRP PROTEIN SUBUNIT POP3"/>
    <property type="match status" value="1"/>
</dbReference>
<dbReference type="Proteomes" id="UP000799537">
    <property type="component" value="Unassembled WGS sequence"/>
</dbReference>
<evidence type="ECO:0000313" key="2">
    <source>
        <dbReference type="EMBL" id="KAF2171711.1"/>
    </source>
</evidence>
<sequence>MKDASKGHKPIYRTASPFAQPTISQLQQPQHDAVTRLLVEVLRPIGAYRTNIPKQSKKKRAKKRKRKATPAEEAKADEDGMTGVEIPGLQPPRIQEDVLVGFNAVTRHLETLSTFSSKAAASTKEAEKPRHVAAVFLLRPLDDLIYSHLPALCHTASLAHAERPATRLVLLDPSVEKAVAAALARSPNVSVLAILEASDEDEGSEVLTEYVRKEVKAIDIPWLKQAMEAQWLGTQVDVQ</sequence>
<feature type="compositionally biased region" description="Basic and acidic residues" evidence="1">
    <location>
        <begin position="69"/>
        <end position="78"/>
    </location>
</feature>
<keyword evidence="3" id="KW-1185">Reference proteome</keyword>
<dbReference type="PANTHER" id="PTHR28272:SF1">
    <property type="entry name" value="RIBONUCLEASES P_MRP PROTEIN SUBUNIT POP3"/>
    <property type="match status" value="1"/>
</dbReference>
<dbReference type="EMBL" id="ML993582">
    <property type="protein sequence ID" value="KAF2171711.1"/>
    <property type="molecule type" value="Genomic_DNA"/>
</dbReference>
<reference evidence="2" key="1">
    <citation type="journal article" date="2020" name="Stud. Mycol.">
        <title>101 Dothideomycetes genomes: a test case for predicting lifestyles and emergence of pathogens.</title>
        <authorList>
            <person name="Haridas S."/>
            <person name="Albert R."/>
            <person name="Binder M."/>
            <person name="Bloem J."/>
            <person name="Labutti K."/>
            <person name="Salamov A."/>
            <person name="Andreopoulos B."/>
            <person name="Baker S."/>
            <person name="Barry K."/>
            <person name="Bills G."/>
            <person name="Bluhm B."/>
            <person name="Cannon C."/>
            <person name="Castanera R."/>
            <person name="Culley D."/>
            <person name="Daum C."/>
            <person name="Ezra D."/>
            <person name="Gonzalez J."/>
            <person name="Henrissat B."/>
            <person name="Kuo A."/>
            <person name="Liang C."/>
            <person name="Lipzen A."/>
            <person name="Lutzoni F."/>
            <person name="Magnuson J."/>
            <person name="Mondo S."/>
            <person name="Nolan M."/>
            <person name="Ohm R."/>
            <person name="Pangilinan J."/>
            <person name="Park H.-J."/>
            <person name="Ramirez L."/>
            <person name="Alfaro M."/>
            <person name="Sun H."/>
            <person name="Tritt A."/>
            <person name="Yoshinaga Y."/>
            <person name="Zwiers L.-H."/>
            <person name="Turgeon B."/>
            <person name="Goodwin S."/>
            <person name="Spatafora J."/>
            <person name="Crous P."/>
            <person name="Grigoriev I."/>
        </authorList>
    </citation>
    <scope>NUCLEOTIDE SEQUENCE</scope>
    <source>
        <strain evidence="2">ATCC 36951</strain>
    </source>
</reference>